<dbReference type="EMBL" id="JARJLM010000036">
    <property type="protein sequence ID" value="MDF3831770.1"/>
    <property type="molecule type" value="Genomic_DNA"/>
</dbReference>
<dbReference type="InterPro" id="IPR002744">
    <property type="entry name" value="MIP18-like"/>
</dbReference>
<dbReference type="PANTHER" id="PTHR42831">
    <property type="entry name" value="FE-S PROTEIN MATURATION AUXILIARY FACTOR YITW"/>
    <property type="match status" value="1"/>
</dbReference>
<name>A0ABT6AGP8_9BURK</name>
<gene>
    <name evidence="2" type="ORF">P3W85_02170</name>
</gene>
<dbReference type="Proteomes" id="UP001216674">
    <property type="component" value="Unassembled WGS sequence"/>
</dbReference>
<proteinExistence type="predicted"/>
<reference evidence="2 3" key="1">
    <citation type="submission" date="2023-03" db="EMBL/GenBank/DDBJ databases">
        <title>Draft assemblies of triclosan tolerant bacteria isolated from returned activated sludge.</title>
        <authorList>
            <person name="Van Hamelsveld S."/>
        </authorList>
    </citation>
    <scope>NUCLEOTIDE SEQUENCE [LARGE SCALE GENOMIC DNA]</scope>
    <source>
        <strain evidence="2 3">GW210010_S58</strain>
    </source>
</reference>
<dbReference type="InterPro" id="IPR052339">
    <property type="entry name" value="Fe-S_Maturation_MIP18"/>
</dbReference>
<feature type="domain" description="MIP18 family-like" evidence="1">
    <location>
        <begin position="25"/>
        <end position="85"/>
    </location>
</feature>
<evidence type="ECO:0000313" key="2">
    <source>
        <dbReference type="EMBL" id="MDF3831770.1"/>
    </source>
</evidence>
<comment type="caution">
    <text evidence="2">The sequence shown here is derived from an EMBL/GenBank/DDBJ whole genome shotgun (WGS) entry which is preliminary data.</text>
</comment>
<dbReference type="SUPFAM" id="SSF117916">
    <property type="entry name" value="Fe-S cluster assembly (FSCA) domain-like"/>
    <property type="match status" value="1"/>
</dbReference>
<keyword evidence="3" id="KW-1185">Reference proteome</keyword>
<dbReference type="InterPro" id="IPR034904">
    <property type="entry name" value="FSCA_dom_sf"/>
</dbReference>
<sequence length="117" mass="12907">MLTRQASNGKGRLDYQGPEEWRIPIMDALRRVVDPELALGILEVGLIYGVTVSDGSVRVSMTMTSAACPVADMILDDVQLELEGVMPLGYLIEVELCWEPAWTPERMSASAKHAMGW</sequence>
<dbReference type="RefSeq" id="WP_276263558.1">
    <property type="nucleotide sequence ID" value="NZ_JARJLM010000036.1"/>
</dbReference>
<dbReference type="PANTHER" id="PTHR42831:SF1">
    <property type="entry name" value="FE-S PROTEIN MATURATION AUXILIARY FACTOR YITW"/>
    <property type="match status" value="1"/>
</dbReference>
<protein>
    <submittedName>
        <fullName evidence="2">Metal-sulfur cluster assembly factor</fullName>
    </submittedName>
</protein>
<dbReference type="Pfam" id="PF01883">
    <property type="entry name" value="FeS_assembly_P"/>
    <property type="match status" value="1"/>
</dbReference>
<evidence type="ECO:0000259" key="1">
    <source>
        <dbReference type="Pfam" id="PF01883"/>
    </source>
</evidence>
<dbReference type="Gene3D" id="3.30.300.130">
    <property type="entry name" value="Fe-S cluster assembly (FSCA)"/>
    <property type="match status" value="1"/>
</dbReference>
<evidence type="ECO:0000313" key="3">
    <source>
        <dbReference type="Proteomes" id="UP001216674"/>
    </source>
</evidence>
<accession>A0ABT6AGP8</accession>
<organism evidence="2 3">
    <name type="scientific">Cupriavidus basilensis</name>
    <dbReference type="NCBI Taxonomy" id="68895"/>
    <lineage>
        <taxon>Bacteria</taxon>
        <taxon>Pseudomonadati</taxon>
        <taxon>Pseudomonadota</taxon>
        <taxon>Betaproteobacteria</taxon>
        <taxon>Burkholderiales</taxon>
        <taxon>Burkholderiaceae</taxon>
        <taxon>Cupriavidus</taxon>
    </lineage>
</organism>